<evidence type="ECO:0000313" key="6">
    <source>
        <dbReference type="Proteomes" id="UP000053800"/>
    </source>
</evidence>
<dbReference type="CDD" id="cd00067">
    <property type="entry name" value="GAL4"/>
    <property type="match status" value="1"/>
</dbReference>
<evidence type="ECO:0000256" key="2">
    <source>
        <dbReference type="ARBA" id="ARBA00023242"/>
    </source>
</evidence>
<feature type="domain" description="Zn(2)-C6 fungal-type" evidence="4">
    <location>
        <begin position="16"/>
        <end position="47"/>
    </location>
</feature>
<feature type="region of interest" description="Disordered" evidence="3">
    <location>
        <begin position="125"/>
        <end position="191"/>
    </location>
</feature>
<proteinExistence type="predicted"/>
<dbReference type="InterPro" id="IPR050613">
    <property type="entry name" value="Sec_Metabolite_Reg"/>
</dbReference>
<keyword evidence="6" id="KW-1185">Reference proteome</keyword>
<comment type="subcellular location">
    <subcellularLocation>
        <location evidence="1">Nucleus</location>
    </subcellularLocation>
</comment>
<reference evidence="5 6" key="1">
    <citation type="submission" date="2015-01" db="EMBL/GenBank/DDBJ databases">
        <title>The Genome Sequence of Cryptococcus gattii CA1873.</title>
        <authorList>
            <consortium name="The Broad Institute Genomics Platform"/>
            <person name="Cuomo C."/>
            <person name="Litvintseva A."/>
            <person name="Chen Y."/>
            <person name="Heitman J."/>
            <person name="Sun S."/>
            <person name="Springer D."/>
            <person name="Dromer F."/>
            <person name="Young S."/>
            <person name="Zeng Q."/>
            <person name="Gargeya S."/>
            <person name="Abouelleil A."/>
            <person name="Alvarado L."/>
            <person name="Chapman S.B."/>
            <person name="Gainer-Dewar J."/>
            <person name="Goldberg J."/>
            <person name="Griggs A."/>
            <person name="Gujja S."/>
            <person name="Hansen M."/>
            <person name="Howarth C."/>
            <person name="Imamovic A."/>
            <person name="Larimer J."/>
            <person name="Murphy C."/>
            <person name="Naylor J."/>
            <person name="Pearson M."/>
            <person name="Priest M."/>
            <person name="Roberts A."/>
            <person name="Saif S."/>
            <person name="Shea T."/>
            <person name="Sykes S."/>
            <person name="Wortman J."/>
            <person name="Nusbaum C."/>
            <person name="Birren B."/>
        </authorList>
    </citation>
    <scope>NUCLEOTIDE SEQUENCE [LARGE SCALE GENOMIC DNA]</scope>
    <source>
        <strain evidence="5 6">CA1873</strain>
    </source>
</reference>
<dbReference type="SMART" id="SM00066">
    <property type="entry name" value="GAL4"/>
    <property type="match status" value="1"/>
</dbReference>
<keyword evidence="2" id="KW-0539">Nucleus</keyword>
<dbReference type="EMBL" id="KN848897">
    <property type="protein sequence ID" value="KIR60318.1"/>
    <property type="molecule type" value="Genomic_DNA"/>
</dbReference>
<dbReference type="InterPro" id="IPR001138">
    <property type="entry name" value="Zn2Cys6_DnaBD"/>
</dbReference>
<evidence type="ECO:0000313" key="5">
    <source>
        <dbReference type="EMBL" id="KIR60318.1"/>
    </source>
</evidence>
<dbReference type="PANTHER" id="PTHR31001">
    <property type="entry name" value="UNCHARACTERIZED TRANSCRIPTIONAL REGULATORY PROTEIN"/>
    <property type="match status" value="1"/>
</dbReference>
<gene>
    <name evidence="5" type="ORF">I314_03609</name>
</gene>
<evidence type="ECO:0000256" key="1">
    <source>
        <dbReference type="ARBA" id="ARBA00004123"/>
    </source>
</evidence>
<name>A0ABR5B9W4_CRYGA</name>
<dbReference type="Proteomes" id="UP000053800">
    <property type="component" value="Unassembled WGS sequence"/>
</dbReference>
<organism evidence="5 6">
    <name type="scientific">Cryptococcus bacillisporus CA1873</name>
    <dbReference type="NCBI Taxonomy" id="1296111"/>
    <lineage>
        <taxon>Eukaryota</taxon>
        <taxon>Fungi</taxon>
        <taxon>Dikarya</taxon>
        <taxon>Basidiomycota</taxon>
        <taxon>Agaricomycotina</taxon>
        <taxon>Tremellomycetes</taxon>
        <taxon>Tremellales</taxon>
        <taxon>Cryptococcaceae</taxon>
        <taxon>Cryptococcus</taxon>
        <taxon>Cryptococcus gattii species complex</taxon>
    </lineage>
</organism>
<dbReference type="SUPFAM" id="SSF57701">
    <property type="entry name" value="Zn2/Cys6 DNA-binding domain"/>
    <property type="match status" value="1"/>
</dbReference>
<protein>
    <recommendedName>
        <fullName evidence="4">Zn(2)-C6 fungal-type domain-containing protein</fullName>
    </recommendedName>
</protein>
<dbReference type="PANTHER" id="PTHR31001:SF90">
    <property type="entry name" value="CENTROMERE DNA-BINDING PROTEIN COMPLEX CBF3 SUBUNIT B"/>
    <property type="match status" value="1"/>
</dbReference>
<dbReference type="InterPro" id="IPR036864">
    <property type="entry name" value="Zn2-C6_fun-type_DNA-bd_sf"/>
</dbReference>
<sequence length="215" mass="23655">MDEAKLVKISQRPAKSCTECIRRKTRCSKVIPCEPCSKRGVTHLCRQESQFGPPIPTSSAEIDALKNALFGEINDLKRRISQLGKSEGKRRESPWSVNSEREEEGGAEAATTLEFMALGLDRRLEPHGRPKTADAGPTPPSSSSSSDNQIHITSGPSRSHLLKNPFPLFPKASSMPSSLKKLPCPSSNSTRPMSVGNMPVFTLENLKRKWKGFIN</sequence>
<feature type="region of interest" description="Disordered" evidence="3">
    <location>
        <begin position="83"/>
        <end position="109"/>
    </location>
</feature>
<accession>A0ABR5B9W4</accession>
<feature type="compositionally biased region" description="Low complexity" evidence="3">
    <location>
        <begin position="170"/>
        <end position="189"/>
    </location>
</feature>
<dbReference type="PROSITE" id="PS50048">
    <property type="entry name" value="ZN2_CY6_FUNGAL_2"/>
    <property type="match status" value="1"/>
</dbReference>
<dbReference type="Gene3D" id="4.10.240.10">
    <property type="entry name" value="Zn(2)-C6 fungal-type DNA-binding domain"/>
    <property type="match status" value="1"/>
</dbReference>
<evidence type="ECO:0000259" key="4">
    <source>
        <dbReference type="PROSITE" id="PS50048"/>
    </source>
</evidence>
<evidence type="ECO:0000256" key="3">
    <source>
        <dbReference type="SAM" id="MobiDB-lite"/>
    </source>
</evidence>
<feature type="compositionally biased region" description="Polar residues" evidence="3">
    <location>
        <begin position="147"/>
        <end position="157"/>
    </location>
</feature>